<keyword evidence="3 7" id="KW-0812">Transmembrane</keyword>
<evidence type="ECO:0000256" key="7">
    <source>
        <dbReference type="SAM" id="Phobius"/>
    </source>
</evidence>
<dbReference type="PANTHER" id="PTHR31503">
    <property type="entry name" value="VACUOLAR CALCIUM ION TRANSPORTER"/>
    <property type="match status" value="1"/>
</dbReference>
<feature type="domain" description="Sodium/calcium exchanger membrane region" evidence="8">
    <location>
        <begin position="72"/>
        <end position="159"/>
    </location>
</feature>
<evidence type="ECO:0000313" key="10">
    <source>
        <dbReference type="Proteomes" id="UP000604046"/>
    </source>
</evidence>
<evidence type="ECO:0000256" key="6">
    <source>
        <dbReference type="ARBA" id="ARBA00023136"/>
    </source>
</evidence>
<dbReference type="GO" id="GO:0005774">
    <property type="term" value="C:vacuolar membrane"/>
    <property type="evidence" value="ECO:0007669"/>
    <property type="project" value="UniProtKB-ARBA"/>
</dbReference>
<name>A0A812PCN3_9DINO</name>
<protein>
    <submittedName>
        <fullName evidence="9">CAX1 protein</fullName>
    </submittedName>
</protein>
<dbReference type="PANTHER" id="PTHR31503:SF22">
    <property type="entry name" value="VACUOLAR CALCIUM ION TRANSPORTER"/>
    <property type="match status" value="1"/>
</dbReference>
<organism evidence="9 10">
    <name type="scientific">Symbiodinium natans</name>
    <dbReference type="NCBI Taxonomy" id="878477"/>
    <lineage>
        <taxon>Eukaryota</taxon>
        <taxon>Sar</taxon>
        <taxon>Alveolata</taxon>
        <taxon>Dinophyceae</taxon>
        <taxon>Suessiales</taxon>
        <taxon>Symbiodiniaceae</taxon>
        <taxon>Symbiodinium</taxon>
    </lineage>
</organism>
<dbReference type="EMBL" id="CAJNDS010002156">
    <property type="protein sequence ID" value="CAE7354801.1"/>
    <property type="molecule type" value="Genomic_DNA"/>
</dbReference>
<dbReference type="InterPro" id="IPR044880">
    <property type="entry name" value="NCX_ion-bd_dom_sf"/>
</dbReference>
<keyword evidence="6 7" id="KW-0472">Membrane</keyword>
<evidence type="ECO:0000313" key="9">
    <source>
        <dbReference type="EMBL" id="CAE7354801.1"/>
    </source>
</evidence>
<comment type="caution">
    <text evidence="9">The sequence shown here is derived from an EMBL/GenBank/DDBJ whole genome shotgun (WGS) entry which is preliminary data.</text>
</comment>
<dbReference type="GO" id="GO:0006874">
    <property type="term" value="P:intracellular calcium ion homeostasis"/>
    <property type="evidence" value="ECO:0007669"/>
    <property type="project" value="TreeGrafter"/>
</dbReference>
<evidence type="ECO:0000256" key="3">
    <source>
        <dbReference type="ARBA" id="ARBA00022692"/>
    </source>
</evidence>
<keyword evidence="2" id="KW-0813">Transport</keyword>
<dbReference type="OrthoDB" id="1699231at2759"/>
<gene>
    <name evidence="9" type="primary">CAX1</name>
    <name evidence="9" type="ORF">SNAT2548_LOCUS18823</name>
</gene>
<feature type="transmembrane region" description="Helical" evidence="7">
    <location>
        <begin position="23"/>
        <end position="45"/>
    </location>
</feature>
<dbReference type="InterPro" id="IPR004713">
    <property type="entry name" value="CaH_exchang"/>
</dbReference>
<keyword evidence="4 7" id="KW-1133">Transmembrane helix</keyword>
<dbReference type="AlphaFoldDB" id="A0A812PCN3"/>
<evidence type="ECO:0000256" key="2">
    <source>
        <dbReference type="ARBA" id="ARBA00022448"/>
    </source>
</evidence>
<dbReference type="Pfam" id="PF01699">
    <property type="entry name" value="Na_Ca_ex"/>
    <property type="match status" value="1"/>
</dbReference>
<comment type="subcellular location">
    <subcellularLocation>
        <location evidence="1">Endomembrane system</location>
        <topology evidence="1">Multi-pass membrane protein</topology>
    </subcellularLocation>
</comment>
<dbReference type="GO" id="GO:0015369">
    <property type="term" value="F:calcium:proton antiporter activity"/>
    <property type="evidence" value="ECO:0007669"/>
    <property type="project" value="TreeGrafter"/>
</dbReference>
<feature type="transmembrane region" description="Helical" evidence="7">
    <location>
        <begin position="136"/>
        <end position="155"/>
    </location>
</feature>
<reference evidence="9" key="1">
    <citation type="submission" date="2021-02" db="EMBL/GenBank/DDBJ databases">
        <authorList>
            <person name="Dougan E. K."/>
            <person name="Rhodes N."/>
            <person name="Thang M."/>
            <person name="Chan C."/>
        </authorList>
    </citation>
    <scope>NUCLEOTIDE SEQUENCE</scope>
</reference>
<feature type="transmembrane region" description="Helical" evidence="7">
    <location>
        <begin position="66"/>
        <end position="86"/>
    </location>
</feature>
<feature type="transmembrane region" description="Helical" evidence="7">
    <location>
        <begin position="106"/>
        <end position="129"/>
    </location>
</feature>
<keyword evidence="5" id="KW-0406">Ion transport</keyword>
<dbReference type="Gene3D" id="1.20.1420.30">
    <property type="entry name" value="NCX, central ion-binding region"/>
    <property type="match status" value="1"/>
</dbReference>
<evidence type="ECO:0000256" key="1">
    <source>
        <dbReference type="ARBA" id="ARBA00004127"/>
    </source>
</evidence>
<dbReference type="Proteomes" id="UP000604046">
    <property type="component" value="Unassembled WGS sequence"/>
</dbReference>
<evidence type="ECO:0000259" key="8">
    <source>
        <dbReference type="Pfam" id="PF01699"/>
    </source>
</evidence>
<evidence type="ECO:0000256" key="4">
    <source>
        <dbReference type="ARBA" id="ARBA00022989"/>
    </source>
</evidence>
<evidence type="ECO:0000256" key="5">
    <source>
        <dbReference type="ARBA" id="ARBA00023065"/>
    </source>
</evidence>
<keyword evidence="10" id="KW-1185">Reference proteome</keyword>
<dbReference type="GO" id="GO:0012505">
    <property type="term" value="C:endomembrane system"/>
    <property type="evidence" value="ECO:0007669"/>
    <property type="project" value="UniProtKB-SubCell"/>
</dbReference>
<proteinExistence type="predicted"/>
<sequence>MPAAQVIPTVVLLTGARPDSELLISRGCAVVLAVLYICYLVFQLFTHKEQFATEADGEESEEAQPTLSKGAALALLLAATLIVAPLSEGLTGSVEGVTKTLQISDAFVGVILLPIVGNAAEHLTAVTVATKDKMDLSLGVALGSSTQIALFVVPFTAARSILESIVLTFCMAECGALRGALFS</sequence>
<accession>A0A812PCN3</accession>
<dbReference type="InterPro" id="IPR004837">
    <property type="entry name" value="NaCa_Exmemb"/>
</dbReference>